<evidence type="ECO:0000313" key="3">
    <source>
        <dbReference type="Proteomes" id="UP000800038"/>
    </source>
</evidence>
<dbReference type="Proteomes" id="UP000800038">
    <property type="component" value="Unassembled WGS sequence"/>
</dbReference>
<protein>
    <submittedName>
        <fullName evidence="2">Uncharacterized protein</fullName>
    </submittedName>
</protein>
<dbReference type="EMBL" id="ML976005">
    <property type="protein sequence ID" value="KAF1946094.1"/>
    <property type="molecule type" value="Genomic_DNA"/>
</dbReference>
<dbReference type="AlphaFoldDB" id="A0A6A5T242"/>
<keyword evidence="3" id="KW-1185">Reference proteome</keyword>
<reference evidence="2" key="1">
    <citation type="journal article" date="2020" name="Stud. Mycol.">
        <title>101 Dothideomycetes genomes: a test case for predicting lifestyles and emergence of pathogens.</title>
        <authorList>
            <person name="Haridas S."/>
            <person name="Albert R."/>
            <person name="Binder M."/>
            <person name="Bloem J."/>
            <person name="Labutti K."/>
            <person name="Salamov A."/>
            <person name="Andreopoulos B."/>
            <person name="Baker S."/>
            <person name="Barry K."/>
            <person name="Bills G."/>
            <person name="Bluhm B."/>
            <person name="Cannon C."/>
            <person name="Castanera R."/>
            <person name="Culley D."/>
            <person name="Daum C."/>
            <person name="Ezra D."/>
            <person name="Gonzalez J."/>
            <person name="Henrissat B."/>
            <person name="Kuo A."/>
            <person name="Liang C."/>
            <person name="Lipzen A."/>
            <person name="Lutzoni F."/>
            <person name="Magnuson J."/>
            <person name="Mondo S."/>
            <person name="Nolan M."/>
            <person name="Ohm R."/>
            <person name="Pangilinan J."/>
            <person name="Park H.-J."/>
            <person name="Ramirez L."/>
            <person name="Alfaro M."/>
            <person name="Sun H."/>
            <person name="Tritt A."/>
            <person name="Yoshinaga Y."/>
            <person name="Zwiers L.-H."/>
            <person name="Turgeon B."/>
            <person name="Goodwin S."/>
            <person name="Spatafora J."/>
            <person name="Crous P."/>
            <person name="Grigoriev I."/>
        </authorList>
    </citation>
    <scope>NUCLEOTIDE SEQUENCE</scope>
    <source>
        <strain evidence="2">CBS 161.51</strain>
    </source>
</reference>
<accession>A0A6A5T242</accession>
<proteinExistence type="predicted"/>
<feature type="compositionally biased region" description="Basic and acidic residues" evidence="1">
    <location>
        <begin position="139"/>
        <end position="149"/>
    </location>
</feature>
<feature type="region of interest" description="Disordered" evidence="1">
    <location>
        <begin position="34"/>
        <end position="62"/>
    </location>
</feature>
<feature type="compositionally biased region" description="Acidic residues" evidence="1">
    <location>
        <begin position="124"/>
        <end position="138"/>
    </location>
</feature>
<feature type="compositionally biased region" description="Pro residues" evidence="1">
    <location>
        <begin position="38"/>
        <end position="56"/>
    </location>
</feature>
<name>A0A6A5T242_9PLEO</name>
<evidence type="ECO:0000313" key="2">
    <source>
        <dbReference type="EMBL" id="KAF1946094.1"/>
    </source>
</evidence>
<feature type="compositionally biased region" description="Basic and acidic residues" evidence="1">
    <location>
        <begin position="112"/>
        <end position="123"/>
    </location>
</feature>
<gene>
    <name evidence="2" type="ORF">EJ02DRAFT_418859</name>
</gene>
<sequence>MSTTFTSTFVFTNKNETYSPPSLLSLALQGEHLKHVNAPPPTPPPTPPPSPPPPPNASISIPTPEIAQHLHNRALASDFDKNWEPTSARVHHHLDTIADYYSTSSAGSQKAFGREEVHKKEECEEKEGLEEGVEEEGNDDKGKGKDVVERDWQECTGKDERIMRRWEIVIGMLRRR</sequence>
<organism evidence="2 3">
    <name type="scientific">Clathrospora elynae</name>
    <dbReference type="NCBI Taxonomy" id="706981"/>
    <lineage>
        <taxon>Eukaryota</taxon>
        <taxon>Fungi</taxon>
        <taxon>Dikarya</taxon>
        <taxon>Ascomycota</taxon>
        <taxon>Pezizomycotina</taxon>
        <taxon>Dothideomycetes</taxon>
        <taxon>Pleosporomycetidae</taxon>
        <taxon>Pleosporales</taxon>
        <taxon>Diademaceae</taxon>
        <taxon>Clathrospora</taxon>
    </lineage>
</organism>
<feature type="region of interest" description="Disordered" evidence="1">
    <location>
        <begin position="102"/>
        <end position="149"/>
    </location>
</feature>
<evidence type="ECO:0000256" key="1">
    <source>
        <dbReference type="SAM" id="MobiDB-lite"/>
    </source>
</evidence>